<dbReference type="SUPFAM" id="SSF53137">
    <property type="entry name" value="Translational machinery components"/>
    <property type="match status" value="1"/>
</dbReference>
<dbReference type="GeneID" id="27110400"/>
<organism evidence="6">
    <name type="scientific">Drosera rotundifolia</name>
    <name type="common">Roundleaf sundew</name>
    <dbReference type="NCBI Taxonomy" id="173423"/>
    <lineage>
        <taxon>Eukaryota</taxon>
        <taxon>Viridiplantae</taxon>
        <taxon>Streptophyta</taxon>
        <taxon>Embryophyta</taxon>
        <taxon>Tracheophyta</taxon>
        <taxon>Spermatophyta</taxon>
        <taxon>Magnoliopsida</taxon>
        <taxon>eudicotyledons</taxon>
        <taxon>Gunneridae</taxon>
        <taxon>Pentapetalae</taxon>
        <taxon>Caryophyllales</taxon>
        <taxon>Droseraceae</taxon>
        <taxon>Drosera</taxon>
    </lineage>
</organism>
<reference evidence="6" key="1">
    <citation type="journal article" date="2019" name="Int. J. Mol. Sci.">
        <title>Plastid Genomes of Carnivorous Plants Drosera rotundifolia and Nepenthes x ventrata Reveal Evolutionary Patterns Resembling Those Observed in Parasitic Plants.</title>
        <authorList>
            <person name="Gruzdev E.V."/>
            <person name="Kadnikov V.V."/>
            <person name="Beletsky A.V."/>
            <person name="Kochieva E.Z."/>
            <person name="Mardanov A.V."/>
            <person name="Skryabin K.G."/>
            <person name="Ravin N.V."/>
        </authorList>
    </citation>
    <scope>NUCLEOTIDE SEQUENCE</scope>
</reference>
<evidence type="ECO:0000256" key="4">
    <source>
        <dbReference type="HAMAP-Rule" id="MF_01310"/>
    </source>
</evidence>
<keyword evidence="3 4" id="KW-0687">Ribonucleoprotein</keyword>
<keyword evidence="6" id="KW-0150">Chloroplast</keyword>
<dbReference type="GO" id="GO:0009507">
    <property type="term" value="C:chloroplast"/>
    <property type="evidence" value="ECO:0007669"/>
    <property type="project" value="UniProtKB-SubCell"/>
</dbReference>
<dbReference type="PANTHER" id="PTHR11759">
    <property type="entry name" value="40S RIBOSOMAL PROTEIN S14/30S RIBOSOMAL PROTEIN S11"/>
    <property type="match status" value="1"/>
</dbReference>
<gene>
    <name evidence="4 6" type="primary">rps11</name>
    <name evidence="6" type="ORF">GENE_0147</name>
</gene>
<geneLocation type="chloroplast" evidence="6"/>
<dbReference type="GO" id="GO:0019843">
    <property type="term" value="F:rRNA binding"/>
    <property type="evidence" value="ECO:0007669"/>
    <property type="project" value="UniProtKB-UniRule"/>
</dbReference>
<keyword evidence="2 4" id="KW-0689">Ribosomal protein</keyword>
<evidence type="ECO:0000313" key="6">
    <source>
        <dbReference type="EMBL" id="AMK97340.1"/>
    </source>
</evidence>
<comment type="similarity">
    <text evidence="1 4 5">Belongs to the universal ribosomal protein uS11 family.</text>
</comment>
<dbReference type="InterPro" id="IPR001971">
    <property type="entry name" value="Ribosomal_uS11"/>
</dbReference>
<dbReference type="GO" id="GO:0005840">
    <property type="term" value="C:ribosome"/>
    <property type="evidence" value="ECO:0007669"/>
    <property type="project" value="UniProtKB-KW"/>
</dbReference>
<evidence type="ECO:0000256" key="3">
    <source>
        <dbReference type="ARBA" id="ARBA00023274"/>
    </source>
</evidence>
<evidence type="ECO:0000256" key="1">
    <source>
        <dbReference type="ARBA" id="ARBA00006194"/>
    </source>
</evidence>
<dbReference type="NCBIfam" id="NF003698">
    <property type="entry name" value="PRK05309.1"/>
    <property type="match status" value="1"/>
</dbReference>
<evidence type="ECO:0000256" key="5">
    <source>
        <dbReference type="RuleBase" id="RU003629"/>
    </source>
</evidence>
<dbReference type="InterPro" id="IPR036967">
    <property type="entry name" value="Ribosomal_uS11_sf"/>
</dbReference>
<dbReference type="GO" id="GO:0006412">
    <property type="term" value="P:translation"/>
    <property type="evidence" value="ECO:0007669"/>
    <property type="project" value="UniProtKB-UniRule"/>
</dbReference>
<dbReference type="InterPro" id="IPR018102">
    <property type="entry name" value="Ribosomal_uS11_CS"/>
</dbReference>
<dbReference type="GO" id="GO:0003735">
    <property type="term" value="F:structural constituent of ribosome"/>
    <property type="evidence" value="ECO:0007669"/>
    <property type="project" value="InterPro"/>
</dbReference>
<proteinExistence type="inferred from homology"/>
<name>A0A140E9X7_DRORT</name>
<protein>
    <recommendedName>
        <fullName evidence="4">Small ribosomal subunit protein uS11c</fullName>
    </recommendedName>
</protein>
<dbReference type="EMBL" id="KU168830">
    <property type="protein sequence ID" value="AMK97340.1"/>
    <property type="molecule type" value="Genomic_DNA"/>
</dbReference>
<dbReference type="PIRSF" id="PIRSF002131">
    <property type="entry name" value="Ribosomal_S11"/>
    <property type="match status" value="1"/>
</dbReference>
<dbReference type="AlphaFoldDB" id="A0A140E9X7"/>
<dbReference type="PROSITE" id="PS00054">
    <property type="entry name" value="RIBOSOMAL_S11"/>
    <property type="match status" value="1"/>
</dbReference>
<keyword evidence="6" id="KW-0934">Plastid</keyword>
<dbReference type="Gene3D" id="3.30.420.80">
    <property type="entry name" value="Ribosomal protein S11"/>
    <property type="match status" value="1"/>
</dbReference>
<comment type="subunit">
    <text evidence="4">Part of the 30S ribosomal subunit.</text>
</comment>
<evidence type="ECO:0000256" key="2">
    <source>
        <dbReference type="ARBA" id="ARBA00022980"/>
    </source>
</evidence>
<comment type="subcellular location">
    <subcellularLocation>
        <location evidence="4">Plastid</location>
        <location evidence="4">Chloroplast</location>
    </subcellularLocation>
</comment>
<accession>A0A140E9X7</accession>
<keyword evidence="4" id="KW-0694">RNA-binding</keyword>
<sequence length="135" mass="14786">MAKPILLYSPRKGSRKNARTARIIIPRGIIYVQANLNNTTLTVTNVQGGVVCWASAGTCGFEGRQKKTPFAAESVARKVIGLVSMKEAEVRIKGSNRGRNLILRALRKSGLFIRTIKNVTPHAHNGCRPARKKHG</sequence>
<dbReference type="Pfam" id="PF00411">
    <property type="entry name" value="Ribosomal_S11"/>
    <property type="match status" value="1"/>
</dbReference>
<dbReference type="HAMAP" id="MF_01310">
    <property type="entry name" value="Ribosomal_uS11"/>
    <property type="match status" value="1"/>
</dbReference>
<dbReference type="GO" id="GO:1990904">
    <property type="term" value="C:ribonucleoprotein complex"/>
    <property type="evidence" value="ECO:0007669"/>
    <property type="project" value="UniProtKB-KW"/>
</dbReference>
<keyword evidence="4" id="KW-0699">rRNA-binding</keyword>
<dbReference type="RefSeq" id="YP_009241330.1">
    <property type="nucleotide sequence ID" value="NC_029770.1"/>
</dbReference>